<dbReference type="Gene3D" id="3.30.40.10">
    <property type="entry name" value="Zinc/RING finger domain, C3HC4 (zinc finger)"/>
    <property type="match status" value="1"/>
</dbReference>
<dbReference type="InterPro" id="IPR011993">
    <property type="entry name" value="PH-like_dom_sf"/>
</dbReference>
<feature type="domain" description="PH" evidence="14">
    <location>
        <begin position="919"/>
        <end position="1020"/>
    </location>
</feature>
<evidence type="ECO:0000256" key="2">
    <source>
        <dbReference type="ARBA" id="ARBA00004316"/>
    </source>
</evidence>
<dbReference type="Proteomes" id="UP000515145">
    <property type="component" value="Chromosome 7"/>
</dbReference>
<dbReference type="Gene3D" id="2.30.29.30">
    <property type="entry name" value="Pleckstrin-homology domain (PH domain)/Phosphotyrosine-binding domain (PTB)"/>
    <property type="match status" value="2"/>
</dbReference>
<evidence type="ECO:0000313" key="18">
    <source>
        <dbReference type="RefSeq" id="XP_028265432.1"/>
    </source>
</evidence>
<protein>
    <submittedName>
        <fullName evidence="18">FYVE, RhoGEF and PH domain-containing protein 1</fullName>
    </submittedName>
</protein>
<dbReference type="PANTHER" id="PTHR12673:SF79">
    <property type="entry name" value="FYVE, RHOGEF AND PH DOMAIN-CONTAINING PROTEIN 1"/>
    <property type="match status" value="1"/>
</dbReference>
<feature type="region of interest" description="Disordered" evidence="13">
    <location>
        <begin position="236"/>
        <end position="306"/>
    </location>
</feature>
<dbReference type="GO" id="GO:0008270">
    <property type="term" value="F:zinc ion binding"/>
    <property type="evidence" value="ECO:0007669"/>
    <property type="project" value="UniProtKB-KW"/>
</dbReference>
<feature type="domain" description="DH" evidence="15">
    <location>
        <begin position="471"/>
        <end position="659"/>
    </location>
</feature>
<dbReference type="FunFam" id="2.30.29.30:FF:000102">
    <property type="entry name" value="FYVE, RhoGEF and PH domain-containing protein 4"/>
    <property type="match status" value="1"/>
</dbReference>
<evidence type="ECO:0000256" key="12">
    <source>
        <dbReference type="PROSITE-ProRule" id="PRU00091"/>
    </source>
</evidence>
<dbReference type="RefSeq" id="XP_028265432.1">
    <property type="nucleotide sequence ID" value="XM_028409631.1"/>
</dbReference>
<dbReference type="InterPro" id="IPR013083">
    <property type="entry name" value="Znf_RING/FYVE/PHD"/>
</dbReference>
<dbReference type="CTD" id="2245"/>
<keyword evidence="9" id="KW-0862">Zinc</keyword>
<dbReference type="SUPFAM" id="SSF48065">
    <property type="entry name" value="DBL homology domain (DH-domain)"/>
    <property type="match status" value="1"/>
</dbReference>
<dbReference type="Pfam" id="PF01363">
    <property type="entry name" value="FYVE"/>
    <property type="match status" value="1"/>
</dbReference>
<dbReference type="InParanoid" id="A0A6P7IPV2"/>
<dbReference type="InterPro" id="IPR017455">
    <property type="entry name" value="Znf_FYVE-rel"/>
</dbReference>
<name>A0A6P7IPV2_9TELE</name>
<feature type="compositionally biased region" description="Pro residues" evidence="13">
    <location>
        <begin position="152"/>
        <end position="169"/>
    </location>
</feature>
<evidence type="ECO:0000259" key="16">
    <source>
        <dbReference type="PROSITE" id="PS50178"/>
    </source>
</evidence>
<dbReference type="PROSITE" id="PS50178">
    <property type="entry name" value="ZF_FYVE"/>
    <property type="match status" value="1"/>
</dbReference>
<keyword evidence="3" id="KW-0963">Cytoplasm</keyword>
<dbReference type="InterPro" id="IPR001849">
    <property type="entry name" value="PH_domain"/>
</dbReference>
<dbReference type="SMART" id="SM00064">
    <property type="entry name" value="FYVE"/>
    <property type="match status" value="1"/>
</dbReference>
<feature type="compositionally biased region" description="Pro residues" evidence="13">
    <location>
        <begin position="187"/>
        <end position="200"/>
    </location>
</feature>
<dbReference type="GO" id="GO:0007010">
    <property type="term" value="P:cytoskeleton organization"/>
    <property type="evidence" value="ECO:0007669"/>
    <property type="project" value="TreeGrafter"/>
</dbReference>
<evidence type="ECO:0000259" key="15">
    <source>
        <dbReference type="PROSITE" id="PS50010"/>
    </source>
</evidence>
<dbReference type="CDD" id="cd13236">
    <property type="entry name" value="PH2_FGD1-4"/>
    <property type="match status" value="1"/>
</dbReference>
<feature type="compositionally biased region" description="Low complexity" evidence="13">
    <location>
        <begin position="64"/>
        <end position="78"/>
    </location>
</feature>
<evidence type="ECO:0000256" key="10">
    <source>
        <dbReference type="ARBA" id="ARBA00023212"/>
    </source>
</evidence>
<dbReference type="Pfam" id="PF00169">
    <property type="entry name" value="PH"/>
    <property type="match status" value="2"/>
</dbReference>
<accession>A0A6P7IPV2</accession>
<feature type="compositionally biased region" description="Low complexity" evidence="13">
    <location>
        <begin position="409"/>
        <end position="418"/>
    </location>
</feature>
<evidence type="ECO:0000313" key="17">
    <source>
        <dbReference type="Proteomes" id="UP000515145"/>
    </source>
</evidence>
<feature type="compositionally biased region" description="Low complexity" evidence="13">
    <location>
        <begin position="342"/>
        <end position="363"/>
    </location>
</feature>
<dbReference type="InterPro" id="IPR011011">
    <property type="entry name" value="Znf_FYVE_PHD"/>
</dbReference>
<proteinExistence type="predicted"/>
<feature type="domain" description="PH" evidence="14">
    <location>
        <begin position="688"/>
        <end position="787"/>
    </location>
</feature>
<keyword evidence="7" id="KW-0677">Repeat</keyword>
<dbReference type="OrthoDB" id="660555at2759"/>
<dbReference type="CDD" id="cd00160">
    <property type="entry name" value="RhoGEF"/>
    <property type="match status" value="1"/>
</dbReference>
<dbReference type="GeneID" id="114438355"/>
<keyword evidence="11" id="KW-0966">Cell projection</keyword>
<feature type="region of interest" description="Disordered" evidence="13">
    <location>
        <begin position="48"/>
        <end position="213"/>
    </location>
</feature>
<dbReference type="GO" id="GO:0005085">
    <property type="term" value="F:guanyl-nucleotide exchange factor activity"/>
    <property type="evidence" value="ECO:0007669"/>
    <property type="project" value="UniProtKB-KW"/>
</dbReference>
<evidence type="ECO:0000256" key="6">
    <source>
        <dbReference type="ARBA" id="ARBA00022723"/>
    </source>
</evidence>
<comment type="subcellular location">
    <subcellularLocation>
        <location evidence="2">Cell projection</location>
    </subcellularLocation>
    <subcellularLocation>
        <location evidence="1">Cytoplasm</location>
        <location evidence="1">Cytoskeleton</location>
    </subcellularLocation>
</comment>
<evidence type="ECO:0000256" key="8">
    <source>
        <dbReference type="ARBA" id="ARBA00022771"/>
    </source>
</evidence>
<feature type="compositionally biased region" description="Basic and acidic residues" evidence="13">
    <location>
        <begin position="267"/>
        <end position="280"/>
    </location>
</feature>
<organism evidence="17 18">
    <name type="scientific">Parambassis ranga</name>
    <name type="common">Indian glassy fish</name>
    <dbReference type="NCBI Taxonomy" id="210632"/>
    <lineage>
        <taxon>Eukaryota</taxon>
        <taxon>Metazoa</taxon>
        <taxon>Chordata</taxon>
        <taxon>Craniata</taxon>
        <taxon>Vertebrata</taxon>
        <taxon>Euteleostomi</taxon>
        <taxon>Actinopterygii</taxon>
        <taxon>Neopterygii</taxon>
        <taxon>Teleostei</taxon>
        <taxon>Neoteleostei</taxon>
        <taxon>Acanthomorphata</taxon>
        <taxon>Ovalentaria</taxon>
        <taxon>Ambassidae</taxon>
        <taxon>Parambassis</taxon>
    </lineage>
</organism>
<keyword evidence="8 12" id="KW-0863">Zinc-finger</keyword>
<dbReference type="PANTHER" id="PTHR12673">
    <property type="entry name" value="FACIOGENITAL DYSPLASIA PROTEIN"/>
    <property type="match status" value="1"/>
</dbReference>
<dbReference type="InterPro" id="IPR035941">
    <property type="entry name" value="FGD1-4_PH2"/>
</dbReference>
<dbReference type="FunFam" id="3.30.40.10:FF:000061">
    <property type="entry name" value="FYVE, RhoGEF and PH domain containing 1"/>
    <property type="match status" value="1"/>
</dbReference>
<gene>
    <name evidence="18" type="primary">fgd1</name>
</gene>
<feature type="compositionally biased region" description="Acidic residues" evidence="13">
    <location>
        <begin position="293"/>
        <end position="305"/>
    </location>
</feature>
<dbReference type="AlphaFoldDB" id="A0A6P7IPV2"/>
<keyword evidence="6" id="KW-0479">Metal-binding</keyword>
<dbReference type="GO" id="GO:0005737">
    <property type="term" value="C:cytoplasm"/>
    <property type="evidence" value="ECO:0007669"/>
    <property type="project" value="TreeGrafter"/>
</dbReference>
<dbReference type="GO" id="GO:0046847">
    <property type="term" value="P:filopodium assembly"/>
    <property type="evidence" value="ECO:0007669"/>
    <property type="project" value="TreeGrafter"/>
</dbReference>
<dbReference type="PROSITE" id="PS50003">
    <property type="entry name" value="PH_DOMAIN"/>
    <property type="match status" value="2"/>
</dbReference>
<reference evidence="18" key="1">
    <citation type="submission" date="2025-08" db="UniProtKB">
        <authorList>
            <consortium name="RefSeq"/>
        </authorList>
    </citation>
    <scope>IDENTIFICATION</scope>
</reference>
<dbReference type="SMART" id="SM00233">
    <property type="entry name" value="PH"/>
    <property type="match status" value="2"/>
</dbReference>
<feature type="compositionally biased region" description="Low complexity" evidence="13">
    <location>
        <begin position="99"/>
        <end position="114"/>
    </location>
</feature>
<dbReference type="FunFam" id="1.20.900.10:FF:000013">
    <property type="entry name" value="FYVE, RhoGEF and PH domain-containing protein 4"/>
    <property type="match status" value="1"/>
</dbReference>
<feature type="compositionally biased region" description="Low complexity" evidence="13">
    <location>
        <begin position="243"/>
        <end position="261"/>
    </location>
</feature>
<dbReference type="GO" id="GO:0042995">
    <property type="term" value="C:cell projection"/>
    <property type="evidence" value="ECO:0007669"/>
    <property type="project" value="UniProtKB-SubCell"/>
</dbReference>
<keyword evidence="17" id="KW-1185">Reference proteome</keyword>
<dbReference type="GO" id="GO:0005856">
    <property type="term" value="C:cytoskeleton"/>
    <property type="evidence" value="ECO:0007669"/>
    <property type="project" value="UniProtKB-SubCell"/>
</dbReference>
<evidence type="ECO:0000256" key="3">
    <source>
        <dbReference type="ARBA" id="ARBA00022490"/>
    </source>
</evidence>
<sequence>MDRRTYAGVSMQLNRPHSALLGFSLHPPPAAPPPPSFSSQFSTMRFSYHLSPTPHSAPCRTGPSSSCSPSLLTKSLSLEAPCSPCGHQAALDADAPQLPSSDPGPSSSSSDPISLEGGGEVQERRGSANGLPPVNDTGPPELPSTTTTPPSKIRPPLPGPKPQVPPKPPHLQQQKGVSRPRPRAPEKPLPPAPPCRPLPADPRGGRTRADGTASPTCVLSLIEKFEREQIIVVPDITGGALCPRLPDPSSRPSSPPSSSSPHPHPPPVDKEVTDQDDARQGAEGGEGNMHDDYDVENDDDDDEELVAACCDDLHQKRLSMESGYSASEKHLEDDVVELREQQQQLLMLDQSELPSEHLSLPSSQTDGKLANRDSGIDSISSPSHSEELCFASVDDGGAAYPCSPAPMPRLSSSSSCAGEGEEGEARGGARRRREFSEEGDSDLEEEAELTLVLPPQTTDRQDSVELSVQQRVFNIANELLHTEIAYVSKLYLLDQVFCARLLEEARSRSSFPCDVVQGIFSNICSIYCFHQQFLLPALQKRMEEWDLNPRIGDILQKLAPFLKMYGEYVKNFDRAMELVNTWMERSVQFKAIIQEIQREERCGNLTLQHHMLEPVQRIPRYELLLKDYLHRLPDDAPDHKDAQKSLQLIATAAEHSNAAIRKMERMRKLLKVYELLGGEEDIVNPTNELIKEGHILKLSNKNGTTQDRYLILFNDRLLYCVPKLRLIGQKYSVRARIDVDGMELKETSSAAVPRTFLVSGKQRSLELQARTEEEKKDWIQAIQATIQRHEQTVESFRHLSCSLRDDESTPPHSPSCVELGKRAPTPIREKEVTLCMKCQEPFNSITKRRHHCKACGHVVCGKCSEFRARLSYDNNRTNRVCVDCYVTLVGLSPTPAGLSSSNQRRRSILEKQASLAAENSVICSFLHHMEKGGGRGWQKAWFVIPENEPLVLYIYGAPQDVKAQRSVPLIGFEVSLPESGDRLERRHAFKISQSHLTLYFSAEAEELQRRWMDVLSKAGRGEEPLLHRPIVESLEEEGEELATAAQENT</sequence>
<dbReference type="Gene3D" id="1.20.900.10">
    <property type="entry name" value="Dbl homology (DH) domain"/>
    <property type="match status" value="1"/>
</dbReference>
<dbReference type="SMART" id="SM00325">
    <property type="entry name" value="RhoGEF"/>
    <property type="match status" value="1"/>
</dbReference>
<evidence type="ECO:0000256" key="5">
    <source>
        <dbReference type="ARBA" id="ARBA00022658"/>
    </source>
</evidence>
<feature type="region of interest" description="Disordered" evidence="13">
    <location>
        <begin position="342"/>
        <end position="371"/>
    </location>
</feature>
<feature type="region of interest" description="Disordered" evidence="13">
    <location>
        <begin position="405"/>
        <end position="446"/>
    </location>
</feature>
<keyword evidence="5" id="KW-0344">Guanine-nucleotide releasing factor</keyword>
<keyword evidence="10" id="KW-0206">Cytoskeleton</keyword>
<dbReference type="SUPFAM" id="SSF50729">
    <property type="entry name" value="PH domain-like"/>
    <property type="match status" value="2"/>
</dbReference>
<evidence type="ECO:0000256" key="11">
    <source>
        <dbReference type="ARBA" id="ARBA00023273"/>
    </source>
</evidence>
<evidence type="ECO:0000259" key="14">
    <source>
        <dbReference type="PROSITE" id="PS50003"/>
    </source>
</evidence>
<dbReference type="Pfam" id="PF00621">
    <property type="entry name" value="RhoGEF"/>
    <property type="match status" value="1"/>
</dbReference>
<evidence type="ECO:0000256" key="4">
    <source>
        <dbReference type="ARBA" id="ARBA00022553"/>
    </source>
</evidence>
<dbReference type="InterPro" id="IPR000306">
    <property type="entry name" value="Znf_FYVE"/>
</dbReference>
<dbReference type="CDD" id="cd15741">
    <property type="entry name" value="FYVE_FGD1_2_4"/>
    <property type="match status" value="1"/>
</dbReference>
<feature type="compositionally biased region" description="Acidic residues" evidence="13">
    <location>
        <begin position="437"/>
        <end position="446"/>
    </location>
</feature>
<evidence type="ECO:0000256" key="13">
    <source>
        <dbReference type="SAM" id="MobiDB-lite"/>
    </source>
</evidence>
<dbReference type="InterPro" id="IPR035899">
    <property type="entry name" value="DBL_dom_sf"/>
</dbReference>
<dbReference type="SUPFAM" id="SSF57903">
    <property type="entry name" value="FYVE/PHD zinc finger"/>
    <property type="match status" value="1"/>
</dbReference>
<evidence type="ECO:0000256" key="7">
    <source>
        <dbReference type="ARBA" id="ARBA00022737"/>
    </source>
</evidence>
<feature type="compositionally biased region" description="Low complexity" evidence="13">
    <location>
        <begin position="137"/>
        <end position="151"/>
    </location>
</feature>
<feature type="domain" description="FYVE-type" evidence="16">
    <location>
        <begin position="829"/>
        <end position="889"/>
    </location>
</feature>
<evidence type="ECO:0000256" key="9">
    <source>
        <dbReference type="ARBA" id="ARBA00022833"/>
    </source>
</evidence>
<dbReference type="PROSITE" id="PS50010">
    <property type="entry name" value="DH_2"/>
    <property type="match status" value="1"/>
</dbReference>
<dbReference type="InterPro" id="IPR000219">
    <property type="entry name" value="DH_dom"/>
</dbReference>
<evidence type="ECO:0000256" key="1">
    <source>
        <dbReference type="ARBA" id="ARBA00004245"/>
    </source>
</evidence>
<dbReference type="InterPro" id="IPR051092">
    <property type="entry name" value="FYVE_RhoGEF_PH"/>
</dbReference>
<keyword evidence="4" id="KW-0597">Phosphoprotein</keyword>